<proteinExistence type="predicted"/>
<name>A0A8S9R4T6_BRACR</name>
<reference evidence="1" key="1">
    <citation type="submission" date="2019-12" db="EMBL/GenBank/DDBJ databases">
        <title>Genome sequencing and annotation of Brassica cretica.</title>
        <authorList>
            <person name="Studholme D.J."/>
            <person name="Sarris P."/>
        </authorList>
    </citation>
    <scope>NUCLEOTIDE SEQUENCE</scope>
    <source>
        <strain evidence="1">PFS-109/04</strain>
        <tissue evidence="1">Leaf</tissue>
    </source>
</reference>
<evidence type="ECO:0000313" key="2">
    <source>
        <dbReference type="Proteomes" id="UP000712600"/>
    </source>
</evidence>
<dbReference type="Proteomes" id="UP000712600">
    <property type="component" value="Unassembled WGS sequence"/>
</dbReference>
<protein>
    <submittedName>
        <fullName evidence="1">Uncharacterized protein</fullName>
    </submittedName>
</protein>
<comment type="caution">
    <text evidence="1">The sequence shown here is derived from an EMBL/GenBank/DDBJ whole genome shotgun (WGS) entry which is preliminary data.</text>
</comment>
<dbReference type="PANTHER" id="PTHR31579:SF42">
    <property type="entry name" value="DUF506 FAMILY PROTEIN (DUF506)"/>
    <property type="match status" value="1"/>
</dbReference>
<dbReference type="AlphaFoldDB" id="A0A8S9R4T6"/>
<evidence type="ECO:0000313" key="1">
    <source>
        <dbReference type="EMBL" id="KAF3559327.1"/>
    </source>
</evidence>
<dbReference type="PANTHER" id="PTHR31579">
    <property type="entry name" value="OS03G0796600 PROTEIN"/>
    <property type="match status" value="1"/>
</dbReference>
<dbReference type="InterPro" id="IPR006502">
    <property type="entry name" value="PDDEXK-like"/>
</dbReference>
<organism evidence="1 2">
    <name type="scientific">Brassica cretica</name>
    <name type="common">Mustard</name>
    <dbReference type="NCBI Taxonomy" id="69181"/>
    <lineage>
        <taxon>Eukaryota</taxon>
        <taxon>Viridiplantae</taxon>
        <taxon>Streptophyta</taxon>
        <taxon>Embryophyta</taxon>
        <taxon>Tracheophyta</taxon>
        <taxon>Spermatophyta</taxon>
        <taxon>Magnoliopsida</taxon>
        <taxon>eudicotyledons</taxon>
        <taxon>Gunneridae</taxon>
        <taxon>Pentapetalae</taxon>
        <taxon>rosids</taxon>
        <taxon>malvids</taxon>
        <taxon>Brassicales</taxon>
        <taxon>Brassicaceae</taxon>
        <taxon>Brassiceae</taxon>
        <taxon>Brassica</taxon>
    </lineage>
</organism>
<dbReference type="EMBL" id="QGKX02000996">
    <property type="protein sequence ID" value="KAF3559327.1"/>
    <property type="molecule type" value="Genomic_DNA"/>
</dbReference>
<gene>
    <name evidence="1" type="ORF">F2Q69_00013941</name>
</gene>
<dbReference type="Pfam" id="PF04720">
    <property type="entry name" value="PDDEXK_6"/>
    <property type="match status" value="1"/>
</dbReference>
<sequence length="152" mass="17846">MGSTFRMKSAHQADLKGKGILYEDDDEPVKLIDRDDSFVIKEFGLCKSRSERFNNNDTAGKYEYVDVRCGGDYNRYIVETNLAEEFEIARPTKRYTSIISQVPRVFVGTPEDLKKLVKIMCHEMRRSMKQVGIHVPPWRRKGYMQAKWFSFY</sequence>
<accession>A0A8S9R4T6</accession>
<dbReference type="NCBIfam" id="TIGR01615">
    <property type="entry name" value="A_thal_3542"/>
    <property type="match status" value="1"/>
</dbReference>